<feature type="chain" id="PRO_5002640157" evidence="2">
    <location>
        <begin position="25"/>
        <end position="322"/>
    </location>
</feature>
<dbReference type="Proteomes" id="UP000000374">
    <property type="component" value="Chromosome"/>
</dbReference>
<dbReference type="PANTHER" id="PTHR42928">
    <property type="entry name" value="TRICARBOXYLATE-BINDING PROTEIN"/>
    <property type="match status" value="1"/>
</dbReference>
<sequence length="322" mass="34584">MKKRAFVQLLGAAAWTGPVALAQAQEPWPGRPIKVIVPVTAGGTADVLAREFGRRLGERLGQPVVVENRPGANGIPATLAVARAPADGYTLLLTLTQHIQNPVQFKDAGYDPIADFTPLCRIGAAATVLAARASLKVDSATELAQFAPGKGLTFGTTALGPQVILEVFNQSAKLEMLNVPYKGEAPALTDLLGGQIDMALLTVATARAHIQRGTLKGLAVIAPKRASSLPHVATFLEQGFKEVNWTGGWYAFMAPAKLPPAIAARLVQELRVIGEDAAMRKLFDELNITVNWMDGPEFQPVMKRDMELWRSLVQRSGVVIER</sequence>
<dbReference type="GeneID" id="76461404"/>
<dbReference type="KEGG" id="vei:Veis_2919"/>
<proteinExistence type="inferred from homology"/>
<protein>
    <submittedName>
        <fullName evidence="3">Uncharacterized protein UPF0065</fullName>
    </submittedName>
</protein>
<dbReference type="OrthoDB" id="8960735at2"/>
<evidence type="ECO:0000256" key="1">
    <source>
        <dbReference type="ARBA" id="ARBA00006987"/>
    </source>
</evidence>
<dbReference type="InterPro" id="IPR005064">
    <property type="entry name" value="BUG"/>
</dbReference>
<dbReference type="InterPro" id="IPR042100">
    <property type="entry name" value="Bug_dom1"/>
</dbReference>
<dbReference type="HOGENOM" id="CLU_045683_0_1_4"/>
<dbReference type="RefSeq" id="WP_011810651.1">
    <property type="nucleotide sequence ID" value="NC_008786.1"/>
</dbReference>
<dbReference type="Gene3D" id="3.40.190.150">
    <property type="entry name" value="Bordetella uptake gene, domain 1"/>
    <property type="match status" value="1"/>
</dbReference>
<reference evidence="4" key="1">
    <citation type="submission" date="2006-12" db="EMBL/GenBank/DDBJ databases">
        <title>Complete sequence of chromosome 1 of Verminephrobacter eiseniae EF01-2.</title>
        <authorList>
            <person name="Copeland A."/>
            <person name="Lucas S."/>
            <person name="Lapidus A."/>
            <person name="Barry K."/>
            <person name="Detter J.C."/>
            <person name="Glavina del Rio T."/>
            <person name="Dalin E."/>
            <person name="Tice H."/>
            <person name="Pitluck S."/>
            <person name="Chertkov O."/>
            <person name="Brettin T."/>
            <person name="Bruce D."/>
            <person name="Han C."/>
            <person name="Tapia R."/>
            <person name="Gilna P."/>
            <person name="Schmutz J."/>
            <person name="Larimer F."/>
            <person name="Land M."/>
            <person name="Hauser L."/>
            <person name="Kyrpides N."/>
            <person name="Kim E."/>
            <person name="Stahl D."/>
            <person name="Richardson P."/>
        </authorList>
    </citation>
    <scope>NUCLEOTIDE SEQUENCE [LARGE SCALE GENOMIC DNA]</scope>
    <source>
        <strain evidence="4">EF01-2</strain>
    </source>
</reference>
<dbReference type="AlphaFoldDB" id="A1WLZ8"/>
<comment type="similarity">
    <text evidence="1">Belongs to the UPF0065 (bug) family.</text>
</comment>
<name>A1WLZ8_VEREI</name>
<keyword evidence="4" id="KW-1185">Reference proteome</keyword>
<keyword evidence="2" id="KW-0732">Signal</keyword>
<organism evidence="3 4">
    <name type="scientific">Verminephrobacter eiseniae (strain EF01-2)</name>
    <dbReference type="NCBI Taxonomy" id="391735"/>
    <lineage>
        <taxon>Bacteria</taxon>
        <taxon>Pseudomonadati</taxon>
        <taxon>Pseudomonadota</taxon>
        <taxon>Betaproteobacteria</taxon>
        <taxon>Burkholderiales</taxon>
        <taxon>Comamonadaceae</taxon>
        <taxon>Verminephrobacter</taxon>
    </lineage>
</organism>
<accession>A1WLZ8</accession>
<dbReference type="SUPFAM" id="SSF53850">
    <property type="entry name" value="Periplasmic binding protein-like II"/>
    <property type="match status" value="1"/>
</dbReference>
<dbReference type="PANTHER" id="PTHR42928:SF5">
    <property type="entry name" value="BLR1237 PROTEIN"/>
    <property type="match status" value="1"/>
</dbReference>
<dbReference type="EMBL" id="CP000542">
    <property type="protein sequence ID" value="ABM58655.1"/>
    <property type="molecule type" value="Genomic_DNA"/>
</dbReference>
<gene>
    <name evidence="3" type="ordered locus">Veis_2919</name>
</gene>
<evidence type="ECO:0000256" key="2">
    <source>
        <dbReference type="SAM" id="SignalP"/>
    </source>
</evidence>
<dbReference type="PIRSF" id="PIRSF017082">
    <property type="entry name" value="YflP"/>
    <property type="match status" value="1"/>
</dbReference>
<dbReference type="Pfam" id="PF03401">
    <property type="entry name" value="TctC"/>
    <property type="match status" value="1"/>
</dbReference>
<evidence type="ECO:0000313" key="3">
    <source>
        <dbReference type="EMBL" id="ABM58655.1"/>
    </source>
</evidence>
<feature type="signal peptide" evidence="2">
    <location>
        <begin position="1"/>
        <end position="24"/>
    </location>
</feature>
<evidence type="ECO:0000313" key="4">
    <source>
        <dbReference type="Proteomes" id="UP000000374"/>
    </source>
</evidence>
<dbReference type="CDD" id="cd07012">
    <property type="entry name" value="PBP2_Bug_TTT"/>
    <property type="match status" value="1"/>
</dbReference>
<dbReference type="eggNOG" id="COG3181">
    <property type="taxonomic scope" value="Bacteria"/>
</dbReference>
<dbReference type="Gene3D" id="3.40.190.10">
    <property type="entry name" value="Periplasmic binding protein-like II"/>
    <property type="match status" value="1"/>
</dbReference>
<dbReference type="STRING" id="391735.Veis_2919"/>